<evidence type="ECO:0000313" key="2">
    <source>
        <dbReference type="Proteomes" id="UP000202419"/>
    </source>
</evidence>
<dbReference type="EMBL" id="DQ491002">
    <property type="protein sequence ID" value="ABT14531.1"/>
    <property type="molecule type" value="Genomic_DNA"/>
</dbReference>
<dbReference type="RefSeq" id="YP_001497328.1">
    <property type="nucleotide sequence ID" value="NC_009898.1"/>
</dbReference>
<evidence type="ECO:0000313" key="1">
    <source>
        <dbReference type="EMBL" id="ABT14531.1"/>
    </source>
</evidence>
<protein>
    <submittedName>
        <fullName evidence="1">Uncharacterized protein b132L</fullName>
    </submittedName>
</protein>
<dbReference type="KEGG" id="vg:5659454"/>
<dbReference type="GeneID" id="5659454"/>
<dbReference type="Proteomes" id="UP000202419">
    <property type="component" value="Segment"/>
</dbReference>
<reference evidence="1 2" key="1">
    <citation type="journal article" date="2007" name="Virology">
        <title>Sequence and annotation of the 369-kb NY-2A and the 345-kb AR158 viruses that infect Chlorella NC64A.</title>
        <authorList>
            <person name="Fitzgerald L.A."/>
            <person name="Graves M.V."/>
            <person name="Li X."/>
            <person name="Feldblyum T."/>
            <person name="Nierman W.C."/>
            <person name="Van Etten J.L."/>
        </authorList>
    </citation>
    <scope>NUCLEOTIDE SEQUENCE [LARGE SCALE GENOMIC DNA]</scope>
    <source>
        <strain evidence="1 2">NY-2A</strain>
    </source>
</reference>
<keyword evidence="2" id="KW-1185">Reference proteome</keyword>
<organism evidence="1 2">
    <name type="scientific">Paramecium bursaria Chlorella virus NY2A</name>
    <name type="common">PBCV-NY2A</name>
    <dbReference type="NCBI Taxonomy" id="46021"/>
    <lineage>
        <taxon>Viruses</taxon>
        <taxon>Varidnaviria</taxon>
        <taxon>Bamfordvirae</taxon>
        <taxon>Nucleocytoviricota</taxon>
        <taxon>Megaviricetes</taxon>
        <taxon>Algavirales</taxon>
        <taxon>Phycodnaviridae</taxon>
        <taxon>Chlorovirus</taxon>
        <taxon>Chlorovirus americanus</taxon>
    </lineage>
</organism>
<organismHost>
    <name type="scientific">Chlorella</name>
    <dbReference type="NCBI Taxonomy" id="3071"/>
</organismHost>
<name>A7IW07_PBCVN</name>
<proteinExistence type="predicted"/>
<gene>
    <name evidence="1" type="primary">b132L</name>
    <name evidence="1" type="ORF">NY2A_b132L</name>
</gene>
<sequence>MALVRGLRVLQSRILYIFSRQYTLDHYVVSALVVFLSSRSIRSSNVPSKSHTSILFLILYRGPGRTSFVFTKCNNKIS</sequence>
<accession>A7IW07</accession>